<feature type="compositionally biased region" description="Polar residues" evidence="1">
    <location>
        <begin position="470"/>
        <end position="485"/>
    </location>
</feature>
<feature type="compositionally biased region" description="Low complexity" evidence="1">
    <location>
        <begin position="221"/>
        <end position="240"/>
    </location>
</feature>
<feature type="region of interest" description="Disordered" evidence="1">
    <location>
        <begin position="1"/>
        <end position="64"/>
    </location>
</feature>
<feature type="compositionally biased region" description="Polar residues" evidence="1">
    <location>
        <begin position="744"/>
        <end position="757"/>
    </location>
</feature>
<evidence type="ECO:0000313" key="4">
    <source>
        <dbReference type="Proteomes" id="UP000042958"/>
    </source>
</evidence>
<feature type="domain" description="SWR1-complex protein 3" evidence="2">
    <location>
        <begin position="64"/>
        <end position="155"/>
    </location>
</feature>
<name>A0A0F7TKE1_PENBI</name>
<dbReference type="STRING" id="104259.A0A0F7TKE1"/>
<dbReference type="GO" id="GO:0000812">
    <property type="term" value="C:Swr1 complex"/>
    <property type="evidence" value="ECO:0007669"/>
    <property type="project" value="InterPro"/>
</dbReference>
<dbReference type="Proteomes" id="UP000042958">
    <property type="component" value="Unassembled WGS sequence"/>
</dbReference>
<protein>
    <recommendedName>
        <fullName evidence="2">SWR1-complex protein 3 domain-containing protein</fullName>
    </recommendedName>
</protein>
<evidence type="ECO:0000256" key="1">
    <source>
        <dbReference type="SAM" id="MobiDB-lite"/>
    </source>
</evidence>
<organism evidence="3 4">
    <name type="scientific">Penicillium brasilianum</name>
    <dbReference type="NCBI Taxonomy" id="104259"/>
    <lineage>
        <taxon>Eukaryota</taxon>
        <taxon>Fungi</taxon>
        <taxon>Dikarya</taxon>
        <taxon>Ascomycota</taxon>
        <taxon>Pezizomycotina</taxon>
        <taxon>Eurotiomycetes</taxon>
        <taxon>Eurotiomycetidae</taxon>
        <taxon>Eurotiales</taxon>
        <taxon>Aspergillaceae</taxon>
        <taxon>Penicillium</taxon>
    </lineage>
</organism>
<feature type="compositionally biased region" description="Low complexity" evidence="1">
    <location>
        <begin position="303"/>
        <end position="313"/>
    </location>
</feature>
<proteinExistence type="predicted"/>
<dbReference type="GO" id="GO:0140849">
    <property type="term" value="F:ATP-dependent H2AZ histone chaperone activity"/>
    <property type="evidence" value="ECO:0007669"/>
    <property type="project" value="InterPro"/>
</dbReference>
<dbReference type="InterPro" id="IPR057558">
    <property type="entry name" value="Swc3_dom"/>
</dbReference>
<feature type="region of interest" description="Disordered" evidence="1">
    <location>
        <begin position="604"/>
        <end position="673"/>
    </location>
</feature>
<evidence type="ECO:0000259" key="2">
    <source>
        <dbReference type="Pfam" id="PF24707"/>
    </source>
</evidence>
<dbReference type="AlphaFoldDB" id="A0A0F7TKE1"/>
<feature type="compositionally biased region" description="Low complexity" evidence="1">
    <location>
        <begin position="499"/>
        <end position="511"/>
    </location>
</feature>
<keyword evidence="4" id="KW-1185">Reference proteome</keyword>
<feature type="region of interest" description="Disordered" evidence="1">
    <location>
        <begin position="294"/>
        <end position="539"/>
    </location>
</feature>
<feature type="compositionally biased region" description="Pro residues" evidence="1">
    <location>
        <begin position="314"/>
        <end position="324"/>
    </location>
</feature>
<sequence length="801" mass="85668">MAEKRKLPARAGREPAAKRRVSEAATPSQKKKAPTPRVPSPPPPPPEPVETPLPITIKDGEPIPVLRERQPATLSDKEYQSYAESAVLLAALERSKKKWLSDGILVRYYTKPKKTKREQIEKNNPPKDSMTRVGACDVTVGPHLFDAMIYTVKDPNAPPAIQYAPPPKQMVHYGHPNNFQQYQPYPGNQKRPPYPAAPPGRPPHGYPGTPAPATQHRGPNQAQPQSGQRPPQSGPAGQPAKPSPDPVIQMLATRAAADPELKALMRVVASSQASQEQLRAFQAHIDELNAIIKAREQQERQRNAAAAAAAASTKPPPAPQPATPAPQGRPASPQVVIHQKANPVTNTPPQSQGTTPQAPPTQTSSKEPLQPASETKVPSAAASTKPPVDGSPQPQPQPQSQTPAPAPAAPTQAPSSSQSSTATPTVKQEPVTAGPTITQPTPSSSAQPAVSASSATPGPPSTPAPNTTSQLQSPAVQTPQSANNTQQQVPRPGPPYPPYQQQAPYGTQPPAQSRPSQYGSPTPYYRPQAPPARPTPTPLNYKSVVFEFTSPLTPYGSSTSGHAGSGDRYLFPEHSILEWLPNENTVLASFLIVKKVDPNTPFPIETAPDAGTGRAKGKGSSKSKKGAKAEKAADTPTPADVPSKQEPSDNKPDAKPSQPDAPGTPAGKPASEANLKEYWQPVTFRIHAANPRILEPLTRVVKPAEEVRKYMNEIMDRAERAPDGFPAFRLPYEDSREIFEAESTPASTVATGTSSRSRPSKTVVKPVEEESEVETNVVELEEEEDLMDFYGAPMGMPPLRV</sequence>
<feature type="compositionally biased region" description="Basic residues" evidence="1">
    <location>
        <begin position="615"/>
        <end position="626"/>
    </location>
</feature>
<dbReference type="EMBL" id="CDHK01000002">
    <property type="protein sequence ID" value="CEJ55458.1"/>
    <property type="molecule type" value="Genomic_DNA"/>
</dbReference>
<reference evidence="4" key="1">
    <citation type="journal article" date="2015" name="Genome Announc.">
        <title>Draft genome sequence of the fungus Penicillium brasilianum MG11.</title>
        <authorList>
            <person name="Horn F."/>
            <person name="Linde J."/>
            <person name="Mattern D.J."/>
            <person name="Walther G."/>
            <person name="Guthke R."/>
            <person name="Brakhage A.A."/>
            <person name="Valiante V."/>
        </authorList>
    </citation>
    <scope>NUCLEOTIDE SEQUENCE [LARGE SCALE GENOMIC DNA]</scope>
    <source>
        <strain evidence="4">MG11</strain>
    </source>
</reference>
<feature type="region of interest" description="Disordered" evidence="1">
    <location>
        <begin position="114"/>
        <end position="133"/>
    </location>
</feature>
<feature type="region of interest" description="Disordered" evidence="1">
    <location>
        <begin position="160"/>
        <end position="246"/>
    </location>
</feature>
<accession>A0A0F7TKE1</accession>
<dbReference type="OrthoDB" id="5338195at2759"/>
<dbReference type="PANTHER" id="PTHR28108:SF1">
    <property type="entry name" value="SWR1-COMPLEX PROTEIN 3"/>
    <property type="match status" value="1"/>
</dbReference>
<feature type="compositionally biased region" description="Pro residues" evidence="1">
    <location>
        <begin position="36"/>
        <end position="51"/>
    </location>
</feature>
<evidence type="ECO:0000313" key="3">
    <source>
        <dbReference type="EMBL" id="CEJ55458.1"/>
    </source>
</evidence>
<dbReference type="PANTHER" id="PTHR28108">
    <property type="entry name" value="SWR1-COMPLEX PROTEIN 3"/>
    <property type="match status" value="1"/>
</dbReference>
<feature type="compositionally biased region" description="Low complexity" evidence="1">
    <location>
        <begin position="435"/>
        <end position="456"/>
    </location>
</feature>
<feature type="compositionally biased region" description="Low complexity" evidence="1">
    <location>
        <begin position="347"/>
        <end position="365"/>
    </location>
</feature>
<gene>
    <name evidence="3" type="ORF">PMG11_01715</name>
</gene>
<feature type="compositionally biased region" description="Low complexity" evidence="1">
    <location>
        <begin position="398"/>
        <end position="425"/>
    </location>
</feature>
<feature type="region of interest" description="Disordered" evidence="1">
    <location>
        <begin position="742"/>
        <end position="776"/>
    </location>
</feature>
<dbReference type="InterPro" id="IPR037651">
    <property type="entry name" value="Swc3"/>
</dbReference>
<feature type="compositionally biased region" description="Pro residues" evidence="1">
    <location>
        <begin position="528"/>
        <end position="537"/>
    </location>
</feature>
<dbReference type="Pfam" id="PF24707">
    <property type="entry name" value="Swc3"/>
    <property type="match status" value="1"/>
</dbReference>
<feature type="compositionally biased region" description="Pro residues" evidence="1">
    <location>
        <begin position="192"/>
        <end position="205"/>
    </location>
</feature>
<feature type="compositionally biased region" description="Basic and acidic residues" evidence="1">
    <location>
        <begin position="1"/>
        <end position="22"/>
    </location>
</feature>